<keyword evidence="2" id="KW-0862">Zinc</keyword>
<keyword evidence="2" id="KW-0479">Metal-binding</keyword>
<keyword evidence="2" id="KW-0863">Zinc-finger</keyword>
<dbReference type="InterPro" id="IPR036875">
    <property type="entry name" value="Znf_CCHC_sf"/>
</dbReference>
<keyword evidence="5" id="KW-1185">Reference proteome</keyword>
<sequence length="88" mass="9775">VTETTQFPLHPGSAMICSGECFKCSAHGHRSAECPIPEMSQLPIQERIWRSLAARALGRFNRANTVQINVAFEEEYEWDQGKGPGLSV</sequence>
<dbReference type="GO" id="GO:0003676">
    <property type="term" value="F:nucleic acid binding"/>
    <property type="evidence" value="ECO:0007669"/>
    <property type="project" value="InterPro"/>
</dbReference>
<comment type="caution">
    <text evidence="4">The sequence shown here is derived from an EMBL/GenBank/DDBJ whole genome shotgun (WGS) entry which is preliminary data.</text>
</comment>
<evidence type="ECO:0000256" key="1">
    <source>
        <dbReference type="ARBA" id="ARBA00022664"/>
    </source>
</evidence>
<dbReference type="GeneID" id="64624774"/>
<gene>
    <name evidence="4" type="ORF">BJ212DRAFT_1268837</name>
</gene>
<dbReference type="AlphaFoldDB" id="A0A9P7EE24"/>
<dbReference type="OrthoDB" id="2637281at2759"/>
<accession>A0A9P7EE24</accession>
<dbReference type="RefSeq" id="XP_041194549.1">
    <property type="nucleotide sequence ID" value="XM_041330757.1"/>
</dbReference>
<dbReference type="InterPro" id="IPR001878">
    <property type="entry name" value="Znf_CCHC"/>
</dbReference>
<reference evidence="4" key="1">
    <citation type="journal article" date="2020" name="New Phytol.">
        <title>Comparative genomics reveals dynamic genome evolution in host specialist ectomycorrhizal fungi.</title>
        <authorList>
            <person name="Lofgren L.A."/>
            <person name="Nguyen N.H."/>
            <person name="Vilgalys R."/>
            <person name="Ruytinx J."/>
            <person name="Liao H.L."/>
            <person name="Branco S."/>
            <person name="Kuo A."/>
            <person name="LaButti K."/>
            <person name="Lipzen A."/>
            <person name="Andreopoulos W."/>
            <person name="Pangilinan J."/>
            <person name="Riley R."/>
            <person name="Hundley H."/>
            <person name="Na H."/>
            <person name="Barry K."/>
            <person name="Grigoriev I.V."/>
            <person name="Stajich J.E."/>
            <person name="Kennedy P.G."/>
        </authorList>
    </citation>
    <scope>NUCLEOTIDE SEQUENCE</scope>
    <source>
        <strain evidence="4">MN1</strain>
    </source>
</reference>
<evidence type="ECO:0000256" key="2">
    <source>
        <dbReference type="PROSITE-ProRule" id="PRU00047"/>
    </source>
</evidence>
<evidence type="ECO:0000313" key="5">
    <source>
        <dbReference type="Proteomes" id="UP000807769"/>
    </source>
</evidence>
<feature type="domain" description="CCHC-type" evidence="3">
    <location>
        <begin position="21"/>
        <end position="35"/>
    </location>
</feature>
<feature type="non-terminal residue" evidence="4">
    <location>
        <position position="1"/>
    </location>
</feature>
<keyword evidence="1" id="KW-0507">mRNA processing</keyword>
<evidence type="ECO:0000259" key="3">
    <source>
        <dbReference type="PROSITE" id="PS50158"/>
    </source>
</evidence>
<dbReference type="SUPFAM" id="SSF57756">
    <property type="entry name" value="Retrovirus zinc finger-like domains"/>
    <property type="match status" value="1"/>
</dbReference>
<evidence type="ECO:0000313" key="4">
    <source>
        <dbReference type="EMBL" id="KAG1818677.1"/>
    </source>
</evidence>
<name>A0A9P7EE24_9AGAM</name>
<dbReference type="Proteomes" id="UP000807769">
    <property type="component" value="Unassembled WGS sequence"/>
</dbReference>
<dbReference type="Pfam" id="PF00098">
    <property type="entry name" value="zf-CCHC"/>
    <property type="match status" value="1"/>
</dbReference>
<dbReference type="EMBL" id="JABBWG010000011">
    <property type="protein sequence ID" value="KAG1818677.1"/>
    <property type="molecule type" value="Genomic_DNA"/>
</dbReference>
<proteinExistence type="predicted"/>
<dbReference type="PROSITE" id="PS50158">
    <property type="entry name" value="ZF_CCHC"/>
    <property type="match status" value="1"/>
</dbReference>
<organism evidence="4 5">
    <name type="scientific">Suillus subaureus</name>
    <dbReference type="NCBI Taxonomy" id="48587"/>
    <lineage>
        <taxon>Eukaryota</taxon>
        <taxon>Fungi</taxon>
        <taxon>Dikarya</taxon>
        <taxon>Basidiomycota</taxon>
        <taxon>Agaricomycotina</taxon>
        <taxon>Agaricomycetes</taxon>
        <taxon>Agaricomycetidae</taxon>
        <taxon>Boletales</taxon>
        <taxon>Suillineae</taxon>
        <taxon>Suillaceae</taxon>
        <taxon>Suillus</taxon>
    </lineage>
</organism>
<protein>
    <recommendedName>
        <fullName evidence="3">CCHC-type domain-containing protein</fullName>
    </recommendedName>
</protein>
<dbReference type="GO" id="GO:0008270">
    <property type="term" value="F:zinc ion binding"/>
    <property type="evidence" value="ECO:0007669"/>
    <property type="project" value="UniProtKB-KW"/>
</dbReference>
<dbReference type="GO" id="GO:0006397">
    <property type="term" value="P:mRNA processing"/>
    <property type="evidence" value="ECO:0007669"/>
    <property type="project" value="UniProtKB-KW"/>
</dbReference>